<dbReference type="Pfam" id="PF01547">
    <property type="entry name" value="SBP_bac_1"/>
    <property type="match status" value="1"/>
</dbReference>
<gene>
    <name evidence="5" type="ORF">GGD55_001011</name>
</gene>
<name>A0A7W8U7N5_9HYPH</name>
<dbReference type="AlphaFoldDB" id="A0A7W8U7N5"/>
<dbReference type="RefSeq" id="WP_018326849.1">
    <property type="nucleotide sequence ID" value="NZ_JACHBK010000002.1"/>
</dbReference>
<dbReference type="Gene3D" id="3.40.190.10">
    <property type="entry name" value="Periplasmic binding protein-like II"/>
    <property type="match status" value="2"/>
</dbReference>
<keyword evidence="5" id="KW-0813">Transport</keyword>
<evidence type="ECO:0000256" key="4">
    <source>
        <dbReference type="SAM" id="SignalP"/>
    </source>
</evidence>
<dbReference type="PANTHER" id="PTHR43649:SF12">
    <property type="entry name" value="DIACETYLCHITOBIOSE BINDING PROTEIN DASA"/>
    <property type="match status" value="1"/>
</dbReference>
<dbReference type="InterPro" id="IPR006059">
    <property type="entry name" value="SBP"/>
</dbReference>
<protein>
    <submittedName>
        <fullName evidence="5">Multiple sugar transport system substrate-binding protein</fullName>
    </submittedName>
</protein>
<keyword evidence="5" id="KW-0762">Sugar transport</keyword>
<evidence type="ECO:0000313" key="6">
    <source>
        <dbReference type="Proteomes" id="UP000585507"/>
    </source>
</evidence>
<dbReference type="InterPro" id="IPR050490">
    <property type="entry name" value="Bact_solute-bd_prot1"/>
</dbReference>
<proteinExistence type="inferred from homology"/>
<keyword evidence="4" id="KW-0732">Signal</keyword>
<feature type="signal peptide" evidence="4">
    <location>
        <begin position="1"/>
        <end position="23"/>
    </location>
</feature>
<dbReference type="SUPFAM" id="SSF53850">
    <property type="entry name" value="Periplasmic binding protein-like II"/>
    <property type="match status" value="1"/>
</dbReference>
<comment type="subcellular location">
    <subcellularLocation>
        <location evidence="1">Periplasm</location>
    </subcellularLocation>
</comment>
<evidence type="ECO:0000256" key="1">
    <source>
        <dbReference type="ARBA" id="ARBA00004418"/>
    </source>
</evidence>
<dbReference type="PANTHER" id="PTHR43649">
    <property type="entry name" value="ARABINOSE-BINDING PROTEIN-RELATED"/>
    <property type="match status" value="1"/>
</dbReference>
<comment type="similarity">
    <text evidence="2">Belongs to the bacterial solute-binding protein 1 family.</text>
</comment>
<evidence type="ECO:0000256" key="2">
    <source>
        <dbReference type="ARBA" id="ARBA00008520"/>
    </source>
</evidence>
<organism evidence="5 6">
    <name type="scientific">Rhizobium giardinii</name>
    <dbReference type="NCBI Taxonomy" id="56731"/>
    <lineage>
        <taxon>Bacteria</taxon>
        <taxon>Pseudomonadati</taxon>
        <taxon>Pseudomonadota</taxon>
        <taxon>Alphaproteobacteria</taxon>
        <taxon>Hyphomicrobiales</taxon>
        <taxon>Rhizobiaceae</taxon>
        <taxon>Rhizobium/Agrobacterium group</taxon>
        <taxon>Rhizobium</taxon>
    </lineage>
</organism>
<evidence type="ECO:0000313" key="5">
    <source>
        <dbReference type="EMBL" id="MBB5534340.1"/>
    </source>
</evidence>
<dbReference type="EMBL" id="JACHBK010000002">
    <property type="protein sequence ID" value="MBB5534340.1"/>
    <property type="molecule type" value="Genomic_DNA"/>
</dbReference>
<keyword evidence="6" id="KW-1185">Reference proteome</keyword>
<dbReference type="Proteomes" id="UP000585507">
    <property type="component" value="Unassembled WGS sequence"/>
</dbReference>
<keyword evidence="3" id="KW-0574">Periplasm</keyword>
<reference evidence="5 6" key="1">
    <citation type="submission" date="2020-08" db="EMBL/GenBank/DDBJ databases">
        <title>Genomic Encyclopedia of Type Strains, Phase IV (KMG-V): Genome sequencing to study the core and pangenomes of soil and plant-associated prokaryotes.</title>
        <authorList>
            <person name="Whitman W."/>
        </authorList>
    </citation>
    <scope>NUCLEOTIDE SEQUENCE [LARGE SCALE GENOMIC DNA]</scope>
    <source>
        <strain evidence="5 6">SEMIA 4084</strain>
    </source>
</reference>
<evidence type="ECO:0000256" key="3">
    <source>
        <dbReference type="ARBA" id="ARBA00022764"/>
    </source>
</evidence>
<accession>A0A7W8U7N5</accession>
<sequence length="410" mass="45603">MISFKAATGLALGYALTMSAALAGELVINSDQSDPAPKKAMETLLEGFKAAHPDVTIKWNNFDHEGYKSAIRNFLTADAPDVVSWYSGNRMAPFVKAGLFEDVTDLWTENKLDDQLKSAVKSMEIDGKKWGIPYSYYQWGIYYRKDIFAEQGITPPKNWAELVAACEKIKAAGMTPFAIGTKALWPTGGWFDYLNLRVNGYEFHMDLTAGKVPYTDPKVKAVFEKWAELVKPGYFLENHAAIDWQDAIPQFVQGKAPMYLMGNFAVAAMKDGGLKEEQIGFLQFPEITAGIPMAEDAPTESFHIPSGAKNKEDARKFLAYLATPEAQTKMNEVLGQLPVNNQSAKSNDPFLKAGFDMLANAYALAQFYDRDAPAEMAKVGMEGFQQFMVKPDNVDAILERLEKARGRIYK</sequence>
<feature type="chain" id="PRO_5031053981" evidence="4">
    <location>
        <begin position="24"/>
        <end position="410"/>
    </location>
</feature>
<comment type="caution">
    <text evidence="5">The sequence shown here is derived from an EMBL/GenBank/DDBJ whole genome shotgun (WGS) entry which is preliminary data.</text>
</comment>
<dbReference type="GO" id="GO:0042597">
    <property type="term" value="C:periplasmic space"/>
    <property type="evidence" value="ECO:0007669"/>
    <property type="project" value="UniProtKB-SubCell"/>
</dbReference>